<gene>
    <name evidence="1" type="ordered locus">S70_13840</name>
</gene>
<accession>A0A140NP01</accession>
<evidence type="ECO:0000313" key="1">
    <source>
        <dbReference type="EMBL" id="AFH94603.1"/>
    </source>
</evidence>
<dbReference type="PATRIC" id="fig|1157951.4.peg.2781"/>
<reference evidence="1 2" key="1">
    <citation type="journal article" date="2012" name="J. Bacteriol.">
        <title>Complete Genome Sequence of Providencia stuartii Clinical Isolate MRSN 2154.</title>
        <authorList>
            <person name="Clifford R.J."/>
            <person name="Hang J."/>
            <person name="Riley M.C."/>
            <person name="Onmus-Leone F."/>
            <person name="Kuschner R.A."/>
            <person name="Lesho E.P."/>
            <person name="Waterman P.E."/>
        </authorList>
    </citation>
    <scope>NUCLEOTIDE SEQUENCE [LARGE SCALE GENOMIC DNA]</scope>
    <source>
        <strain evidence="1 2">MRSN 2154</strain>
    </source>
</reference>
<dbReference type="AlphaFoldDB" id="A0A140NP01"/>
<name>A0A140NP01_PROSM</name>
<evidence type="ECO:0000313" key="2">
    <source>
        <dbReference type="Proteomes" id="UP000005012"/>
    </source>
</evidence>
<dbReference type="EMBL" id="CP003488">
    <property type="protein sequence ID" value="AFH94603.1"/>
    <property type="molecule type" value="Genomic_DNA"/>
</dbReference>
<protein>
    <submittedName>
        <fullName evidence="1">Uncharacterized protein</fullName>
    </submittedName>
</protein>
<dbReference type="Proteomes" id="UP000005012">
    <property type="component" value="Chromosome"/>
</dbReference>
<dbReference type="KEGG" id="psi:S70_13840"/>
<organism evidence="1 2">
    <name type="scientific">Providencia stuartii (strain MRSN 2154)</name>
    <dbReference type="NCBI Taxonomy" id="1157951"/>
    <lineage>
        <taxon>Bacteria</taxon>
        <taxon>Pseudomonadati</taxon>
        <taxon>Pseudomonadota</taxon>
        <taxon>Gammaproteobacteria</taxon>
        <taxon>Enterobacterales</taxon>
        <taxon>Morganellaceae</taxon>
        <taxon>Providencia</taxon>
    </lineage>
</organism>
<reference evidence="2" key="2">
    <citation type="submission" date="2012-04" db="EMBL/GenBank/DDBJ databases">
        <title>Complete genome sequence of Providencia stuartii clinical isolate MRSN 2154.</title>
        <authorList>
            <person name="Clifford R.J."/>
            <person name="Hang J."/>
            <person name="Riley M.C."/>
            <person name="Onmus-Leone F."/>
            <person name="Kuschner R.A."/>
            <person name="Lesho E.P."/>
            <person name="Waterman P.E."/>
        </authorList>
    </citation>
    <scope>NUCLEOTIDE SEQUENCE [LARGE SCALE GENOMIC DNA]</scope>
    <source>
        <strain evidence="2">MRSN 2154</strain>
    </source>
</reference>
<sequence>MTGEEGMILHGRYVAVEGSVVQCGCVYGVNRLVC</sequence>
<proteinExistence type="predicted"/>
<dbReference type="HOGENOM" id="CLU_3375285_0_0_6"/>